<protein>
    <submittedName>
        <fullName evidence="1">Uncharacterized protein</fullName>
    </submittedName>
</protein>
<accession>A0A371IQV7</accession>
<organism evidence="1 2">
    <name type="scientific">Romboutsia maritimum</name>
    <dbReference type="NCBI Taxonomy" id="2020948"/>
    <lineage>
        <taxon>Bacteria</taxon>
        <taxon>Bacillati</taxon>
        <taxon>Bacillota</taxon>
        <taxon>Clostridia</taxon>
        <taxon>Peptostreptococcales</taxon>
        <taxon>Peptostreptococcaceae</taxon>
        <taxon>Romboutsia</taxon>
    </lineage>
</organism>
<dbReference type="RefSeq" id="WP_095405357.1">
    <property type="nucleotide sequence ID" value="NZ_NOJZ02000024.1"/>
</dbReference>
<proteinExistence type="predicted"/>
<gene>
    <name evidence="1" type="ORF">CHF27_011040</name>
</gene>
<dbReference type="Proteomes" id="UP000243494">
    <property type="component" value="Unassembled WGS sequence"/>
</dbReference>
<dbReference type="AlphaFoldDB" id="A0A371IQV7"/>
<evidence type="ECO:0000313" key="2">
    <source>
        <dbReference type="Proteomes" id="UP000243494"/>
    </source>
</evidence>
<reference evidence="1 2" key="1">
    <citation type="journal article" date="2017" name="Genome Announc.">
        <title>Draft Genome Sequence of Romboutsia maritimum sp. nov. Strain CCRI-22766(T), Isolated from Coastal Estuarine Mud.</title>
        <authorList>
            <person name="Maheux A.F."/>
            <person name="Boudreau D.K."/>
            <person name="Berube E."/>
            <person name="Boissinot M."/>
            <person name="Raymond F."/>
            <person name="Brodeur S."/>
            <person name="Corbeil J."/>
            <person name="Brightwell G."/>
            <person name="Broda D."/>
            <person name="Omar R.F."/>
            <person name="Bergeron M.G."/>
        </authorList>
    </citation>
    <scope>NUCLEOTIDE SEQUENCE [LARGE SCALE GENOMIC DNA]</scope>
    <source>
        <strain evidence="1 2">CCRI-22766</strain>
    </source>
</reference>
<comment type="caution">
    <text evidence="1">The sequence shown here is derived from an EMBL/GenBank/DDBJ whole genome shotgun (WGS) entry which is preliminary data.</text>
</comment>
<sequence>MAKRVREITVESRFPTDNPEEIDAIKARNLRLISDFIVQTQIEKYGREAVDAGYFVIERTLELQKSGLGFEEAQERAKNEFNAKHQRA</sequence>
<evidence type="ECO:0000313" key="1">
    <source>
        <dbReference type="EMBL" id="RDY22848.1"/>
    </source>
</evidence>
<name>A0A371IQV7_9FIRM</name>
<dbReference type="EMBL" id="NOJZ02000024">
    <property type="protein sequence ID" value="RDY22848.1"/>
    <property type="molecule type" value="Genomic_DNA"/>
</dbReference>
<keyword evidence="2" id="KW-1185">Reference proteome</keyword>